<name>A0A1H1LHZ6_9MICO</name>
<evidence type="ECO:0000313" key="1">
    <source>
        <dbReference type="EMBL" id="SDR74184.1"/>
    </source>
</evidence>
<protein>
    <submittedName>
        <fullName evidence="1">Transcriptional regulator, AbiEi antitoxin, Type IV TA system</fullName>
    </submittedName>
</protein>
<dbReference type="eggNOG" id="COG5340">
    <property type="taxonomic scope" value="Bacteria"/>
</dbReference>
<gene>
    <name evidence="1" type="ORF">SAMN04489809_0150</name>
</gene>
<reference evidence="1 2" key="1">
    <citation type="submission" date="2016-10" db="EMBL/GenBank/DDBJ databases">
        <authorList>
            <person name="de Groot N.N."/>
        </authorList>
    </citation>
    <scope>NUCLEOTIDE SEQUENCE [LARGE SCALE GENOMIC DNA]</scope>
    <source>
        <strain evidence="1 2">DSM 15019</strain>
    </source>
</reference>
<dbReference type="AlphaFoldDB" id="A0A1H1LHZ6"/>
<proteinExistence type="predicted"/>
<dbReference type="GeneID" id="36300836"/>
<dbReference type="EMBL" id="LT629770">
    <property type="protein sequence ID" value="SDR74184.1"/>
    <property type="molecule type" value="Genomic_DNA"/>
</dbReference>
<organism evidence="1 2">
    <name type="scientific">Microbacterium paraoxydans</name>
    <dbReference type="NCBI Taxonomy" id="199592"/>
    <lineage>
        <taxon>Bacteria</taxon>
        <taxon>Bacillati</taxon>
        <taxon>Actinomycetota</taxon>
        <taxon>Actinomycetes</taxon>
        <taxon>Micrococcales</taxon>
        <taxon>Microbacteriaceae</taxon>
        <taxon>Microbacterium</taxon>
    </lineage>
</organism>
<accession>A0A1H1LHZ6</accession>
<dbReference type="Proteomes" id="UP000182126">
    <property type="component" value="Chromosome I"/>
</dbReference>
<dbReference type="RefSeq" id="WP_060922667.1">
    <property type="nucleotide sequence ID" value="NZ_JBFBMG010000001.1"/>
</dbReference>
<sequence length="326" mass="36429">MSRRLSFSEAWDLVRSREEVLDTGVTERELGEAVAHGRLRRVHRGAYVDAEVWDALWPEGRQLVRVCAVRRASAGGGPVFSHLSAAALWGLPLVGPIRDDVHTAIRSRRHSRTEAGVVRHQMALDEGDIVRRYGLRCTSLIRTVFDLARLLRPEAVVAAGDAALRMVSIDGHEVDHDEVDAWRAEVDRLCTAGLRGVRRARWIGAFADGRAQLPGESVSRLQLHRLGFRDIGLQIPVVGSDGARYFADFGFPRSRAFGEFDGEDKYRDAELRTTPTTTDAVMAEKHREDEIRGVTGWRVVRWGSRHIRTPEDLGRRLAAFGIHPPG</sequence>
<evidence type="ECO:0000313" key="2">
    <source>
        <dbReference type="Proteomes" id="UP000182126"/>
    </source>
</evidence>